<evidence type="ECO:0000313" key="2">
    <source>
        <dbReference type="EMBL" id="KAJ7230183.1"/>
    </source>
</evidence>
<evidence type="ECO:0000313" key="3">
    <source>
        <dbReference type="Proteomes" id="UP001219525"/>
    </source>
</evidence>
<sequence length="541" mass="59210">MLNHVSVTSQPPSQMQLRHGLHGLIPCSGLASFTLRTAGIDQRTSRKQKHRTHKPPHVVNAADAHTDVVEHLHVGEPTARGRREAHCVLVDHHGEHTVSARFDMKWKHMLVATMTHSRPTKRPTWCKTVAVECVLLQQDTDAREDKVRKVSIGKGEGTKILTCGACAGLHDSRDGRRTRATGKKRCEHAWHSKAAAMYLISLSLNPALALWRVVTWLAGGHWQDTDDESGALVLLCAEQEALQVLDAHFELEVVRVRARGWRMGDLEACRKAGSGTGARGAKSLAANLNALLQAATGNPGTRGRNTHTLCSAGGRRRWVEGMNSDLEGHKVRVVVWEDVELRFCCGAPTEPAWQRKDEETQMAMPPREVSASASGAGTNHAPGSVFSSARRSTSYMRTAGVLTEDVQQQHIDLVIVARQDGDVVLGVRLWLALWGGTAIGEVVAVDLAHAGDSVVCKLDALSLMDVLRGIFVAGGWVERTERTVKEAEAAESKMPSGMIGIFDRATSAPDSEVDQFQFFLCSAVREIVGWQHETYYISTLM</sequence>
<keyword evidence="3" id="KW-1185">Reference proteome</keyword>
<accession>A0AAD6YV78</accession>
<dbReference type="Proteomes" id="UP001219525">
    <property type="component" value="Unassembled WGS sequence"/>
</dbReference>
<protein>
    <submittedName>
        <fullName evidence="2">Uncharacterized protein</fullName>
    </submittedName>
</protein>
<proteinExistence type="predicted"/>
<reference evidence="2" key="1">
    <citation type="submission" date="2023-03" db="EMBL/GenBank/DDBJ databases">
        <title>Massive genome expansion in bonnet fungi (Mycena s.s.) driven by repeated elements and novel gene families across ecological guilds.</title>
        <authorList>
            <consortium name="Lawrence Berkeley National Laboratory"/>
            <person name="Harder C.B."/>
            <person name="Miyauchi S."/>
            <person name="Viragh M."/>
            <person name="Kuo A."/>
            <person name="Thoen E."/>
            <person name="Andreopoulos B."/>
            <person name="Lu D."/>
            <person name="Skrede I."/>
            <person name="Drula E."/>
            <person name="Henrissat B."/>
            <person name="Morin E."/>
            <person name="Kohler A."/>
            <person name="Barry K."/>
            <person name="LaButti K."/>
            <person name="Morin E."/>
            <person name="Salamov A."/>
            <person name="Lipzen A."/>
            <person name="Mereny Z."/>
            <person name="Hegedus B."/>
            <person name="Baldrian P."/>
            <person name="Stursova M."/>
            <person name="Weitz H."/>
            <person name="Taylor A."/>
            <person name="Grigoriev I.V."/>
            <person name="Nagy L.G."/>
            <person name="Martin F."/>
            <person name="Kauserud H."/>
        </authorList>
    </citation>
    <scope>NUCLEOTIDE SEQUENCE</scope>
    <source>
        <strain evidence="2">9144</strain>
    </source>
</reference>
<dbReference type="EMBL" id="JARJCW010000001">
    <property type="protein sequence ID" value="KAJ7230183.1"/>
    <property type="molecule type" value="Genomic_DNA"/>
</dbReference>
<name>A0AAD6YV78_9AGAR</name>
<gene>
    <name evidence="2" type="ORF">GGX14DRAFT_582350</name>
</gene>
<feature type="region of interest" description="Disordered" evidence="1">
    <location>
        <begin position="354"/>
        <end position="384"/>
    </location>
</feature>
<comment type="caution">
    <text evidence="2">The sequence shown here is derived from an EMBL/GenBank/DDBJ whole genome shotgun (WGS) entry which is preliminary data.</text>
</comment>
<dbReference type="AlphaFoldDB" id="A0AAD6YV78"/>
<evidence type="ECO:0000256" key="1">
    <source>
        <dbReference type="SAM" id="MobiDB-lite"/>
    </source>
</evidence>
<organism evidence="2 3">
    <name type="scientific">Mycena pura</name>
    <dbReference type="NCBI Taxonomy" id="153505"/>
    <lineage>
        <taxon>Eukaryota</taxon>
        <taxon>Fungi</taxon>
        <taxon>Dikarya</taxon>
        <taxon>Basidiomycota</taxon>
        <taxon>Agaricomycotina</taxon>
        <taxon>Agaricomycetes</taxon>
        <taxon>Agaricomycetidae</taxon>
        <taxon>Agaricales</taxon>
        <taxon>Marasmiineae</taxon>
        <taxon>Mycenaceae</taxon>
        <taxon>Mycena</taxon>
    </lineage>
</organism>